<evidence type="ECO:0000256" key="1">
    <source>
        <dbReference type="SAM" id="SignalP"/>
    </source>
</evidence>
<protein>
    <recommendedName>
        <fullName evidence="4">Peptide ABC transporter substrate-binding protein</fullName>
    </recommendedName>
</protein>
<organism evidence="2 3">
    <name type="scientific">Planococcus koreensis</name>
    <dbReference type="NCBI Taxonomy" id="112331"/>
    <lineage>
        <taxon>Bacteria</taxon>
        <taxon>Bacillati</taxon>
        <taxon>Bacillota</taxon>
        <taxon>Bacilli</taxon>
        <taxon>Bacillales</taxon>
        <taxon>Caryophanaceae</taxon>
        <taxon>Planococcus</taxon>
    </lineage>
</organism>
<keyword evidence="3" id="KW-1185">Reference proteome</keyword>
<reference evidence="2 3" key="1">
    <citation type="submission" date="2020-08" db="EMBL/GenBank/DDBJ databases">
        <title>Genomic Encyclopedia of Type Strains, Phase IV (KMG-IV): sequencing the most valuable type-strain genomes for metagenomic binning, comparative biology and taxonomic classification.</title>
        <authorList>
            <person name="Goeker M."/>
        </authorList>
    </citation>
    <scope>NUCLEOTIDE SEQUENCE [LARGE SCALE GENOMIC DNA]</scope>
    <source>
        <strain evidence="2 3">DSM 15895</strain>
    </source>
</reference>
<keyword evidence="1" id="KW-0732">Signal</keyword>
<dbReference type="OrthoDB" id="2085435at2"/>
<sequence>MKTFLAALALISCFALFGCGQREGTAEHLDGAYILALKLMIETDPGLNQSMDYIAVDMETLTELDAGDKKGILRSLETKYGVEAMDASFEKLKAQGLYDEESGSLDGILLTFEKMEYNFNGSVTFIGAKMKSGVGATGVQSTLEFDGSSWKIQESKQTWVS</sequence>
<evidence type="ECO:0008006" key="4">
    <source>
        <dbReference type="Google" id="ProtNLM"/>
    </source>
</evidence>
<dbReference type="AlphaFoldDB" id="A0A7W8FUZ3"/>
<dbReference type="EMBL" id="JACHHE010000004">
    <property type="protein sequence ID" value="MBB5180337.1"/>
    <property type="molecule type" value="Genomic_DNA"/>
</dbReference>
<dbReference type="Proteomes" id="UP000525923">
    <property type="component" value="Unassembled WGS sequence"/>
</dbReference>
<name>A0A7W8FUZ3_9BACL</name>
<dbReference type="PROSITE" id="PS51257">
    <property type="entry name" value="PROKAR_LIPOPROTEIN"/>
    <property type="match status" value="1"/>
</dbReference>
<comment type="caution">
    <text evidence="2">The sequence shown here is derived from an EMBL/GenBank/DDBJ whole genome shotgun (WGS) entry which is preliminary data.</text>
</comment>
<feature type="signal peptide" evidence="1">
    <location>
        <begin position="1"/>
        <end position="17"/>
    </location>
</feature>
<proteinExistence type="predicted"/>
<dbReference type="RefSeq" id="WP_135502102.1">
    <property type="nucleotide sequence ID" value="NZ_JACHHE010000004.1"/>
</dbReference>
<accession>A0A7W8FUZ3</accession>
<feature type="chain" id="PRO_5038971415" description="Peptide ABC transporter substrate-binding protein" evidence="1">
    <location>
        <begin position="18"/>
        <end position="161"/>
    </location>
</feature>
<evidence type="ECO:0000313" key="3">
    <source>
        <dbReference type="Proteomes" id="UP000525923"/>
    </source>
</evidence>
<evidence type="ECO:0000313" key="2">
    <source>
        <dbReference type="EMBL" id="MBB5180337.1"/>
    </source>
</evidence>
<gene>
    <name evidence="2" type="ORF">HNQ44_001765</name>
</gene>